<dbReference type="InterPro" id="IPR001633">
    <property type="entry name" value="EAL_dom"/>
</dbReference>
<dbReference type="EMBL" id="BSSU01000015">
    <property type="protein sequence ID" value="GLX83401.1"/>
    <property type="molecule type" value="Genomic_DNA"/>
</dbReference>
<accession>A0ABQ6H941</accession>
<organism evidence="4 5">
    <name type="scientific">Thalassotalea eurytherma</name>
    <dbReference type="NCBI Taxonomy" id="1144278"/>
    <lineage>
        <taxon>Bacteria</taxon>
        <taxon>Pseudomonadati</taxon>
        <taxon>Pseudomonadota</taxon>
        <taxon>Gammaproteobacteria</taxon>
        <taxon>Alteromonadales</taxon>
        <taxon>Colwelliaceae</taxon>
        <taxon>Thalassotalea</taxon>
    </lineage>
</organism>
<dbReference type="InterPro" id="IPR011006">
    <property type="entry name" value="CheY-like_superfamily"/>
</dbReference>
<gene>
    <name evidence="4" type="primary">vieA</name>
    <name evidence="4" type="ORF">theurythT_28540</name>
</gene>
<evidence type="ECO:0000256" key="1">
    <source>
        <dbReference type="PROSITE-ProRule" id="PRU00169"/>
    </source>
</evidence>
<dbReference type="Pfam" id="PF00072">
    <property type="entry name" value="Response_reg"/>
    <property type="match status" value="1"/>
</dbReference>
<dbReference type="SUPFAM" id="SSF52172">
    <property type="entry name" value="CheY-like"/>
    <property type="match status" value="1"/>
</dbReference>
<dbReference type="InterPro" id="IPR035919">
    <property type="entry name" value="EAL_sf"/>
</dbReference>
<evidence type="ECO:0000259" key="3">
    <source>
        <dbReference type="PROSITE" id="PS50883"/>
    </source>
</evidence>
<dbReference type="PROSITE" id="PS50110">
    <property type="entry name" value="RESPONSE_REGULATORY"/>
    <property type="match status" value="1"/>
</dbReference>
<dbReference type="SMART" id="SM00052">
    <property type="entry name" value="EAL"/>
    <property type="match status" value="1"/>
</dbReference>
<dbReference type="Gene3D" id="3.40.50.2300">
    <property type="match status" value="1"/>
</dbReference>
<dbReference type="Gene3D" id="3.20.20.450">
    <property type="entry name" value="EAL domain"/>
    <property type="match status" value="1"/>
</dbReference>
<dbReference type="Pfam" id="PF00563">
    <property type="entry name" value="EAL"/>
    <property type="match status" value="1"/>
</dbReference>
<sequence>MNLLLIDDDKDFSSFFSEALRTVGACCQVITDPRAVLSFDLAETDHIVIDLSMPNLDGLQVLRFLKDINFAGYISVTSGQAMPLLESAKEICQLHNLNFHTILQKPFDIGFLDELLEPPQFTSVSRAEQKSDNNLSCRLATKFSNALKSGEIDVYFQPKINLETNEITGLEALARWQLAGVFVPPEHFIALAENYNLIGQLTNQIVEKSLSHFARFITFNRQLGLSINLSSVELCQQDLPDFLFEKVTVYGLSPHMITLEITETVLLEKNSVSLEILARFRLMGFQLSIDDFGSGYSSVNMLQNGPFTELKIDKVFIQSMHSTDKSKIIVQSIVDLAKKLELKIVAEGIETRQDLQEVIKAGCKYGQGYFFSKPINATHVTTCLLNWEDNNPNNRAHKKATS</sequence>
<dbReference type="Proteomes" id="UP001157133">
    <property type="component" value="Unassembled WGS sequence"/>
</dbReference>
<evidence type="ECO:0000313" key="5">
    <source>
        <dbReference type="Proteomes" id="UP001157133"/>
    </source>
</evidence>
<reference evidence="4 5" key="1">
    <citation type="submission" date="2023-03" db="EMBL/GenBank/DDBJ databases">
        <title>Draft genome sequence of Thalassotalea eurytherma JCM 18482T.</title>
        <authorList>
            <person name="Sawabe T."/>
        </authorList>
    </citation>
    <scope>NUCLEOTIDE SEQUENCE [LARGE SCALE GENOMIC DNA]</scope>
    <source>
        <strain evidence="4 5">JCM 18482</strain>
    </source>
</reference>
<dbReference type="PANTHER" id="PTHR33121">
    <property type="entry name" value="CYCLIC DI-GMP PHOSPHODIESTERASE PDEF"/>
    <property type="match status" value="1"/>
</dbReference>
<keyword evidence="1" id="KW-0597">Phosphoprotein</keyword>
<feature type="modified residue" description="4-aspartylphosphate" evidence="1">
    <location>
        <position position="50"/>
    </location>
</feature>
<dbReference type="InterPro" id="IPR001789">
    <property type="entry name" value="Sig_transdc_resp-reg_receiver"/>
</dbReference>
<name>A0ABQ6H941_9GAMM</name>
<dbReference type="SUPFAM" id="SSF141868">
    <property type="entry name" value="EAL domain-like"/>
    <property type="match status" value="1"/>
</dbReference>
<feature type="domain" description="EAL" evidence="3">
    <location>
        <begin position="136"/>
        <end position="388"/>
    </location>
</feature>
<dbReference type="CDD" id="cd01948">
    <property type="entry name" value="EAL"/>
    <property type="match status" value="1"/>
</dbReference>
<evidence type="ECO:0000259" key="2">
    <source>
        <dbReference type="PROSITE" id="PS50110"/>
    </source>
</evidence>
<dbReference type="InterPro" id="IPR050706">
    <property type="entry name" value="Cyclic-di-GMP_PDE-like"/>
</dbReference>
<proteinExistence type="predicted"/>
<dbReference type="PANTHER" id="PTHR33121:SF71">
    <property type="entry name" value="OXYGEN SENSOR PROTEIN DOSP"/>
    <property type="match status" value="1"/>
</dbReference>
<comment type="caution">
    <text evidence="4">The sequence shown here is derived from an EMBL/GenBank/DDBJ whole genome shotgun (WGS) entry which is preliminary data.</text>
</comment>
<protein>
    <submittedName>
        <fullName evidence="4">Transcriptional regulator</fullName>
    </submittedName>
</protein>
<keyword evidence="5" id="KW-1185">Reference proteome</keyword>
<evidence type="ECO:0000313" key="4">
    <source>
        <dbReference type="EMBL" id="GLX83401.1"/>
    </source>
</evidence>
<dbReference type="RefSeq" id="WP_284208833.1">
    <property type="nucleotide sequence ID" value="NZ_BSSU01000015.1"/>
</dbReference>
<feature type="domain" description="Response regulatory" evidence="2">
    <location>
        <begin position="2"/>
        <end position="120"/>
    </location>
</feature>
<dbReference type="PROSITE" id="PS50883">
    <property type="entry name" value="EAL"/>
    <property type="match status" value="1"/>
</dbReference>